<evidence type="ECO:0000256" key="6">
    <source>
        <dbReference type="SAM" id="MobiDB-lite"/>
    </source>
</evidence>
<evidence type="ECO:0000256" key="4">
    <source>
        <dbReference type="ARBA" id="ARBA00022989"/>
    </source>
</evidence>
<feature type="transmembrane region" description="Helical" evidence="7">
    <location>
        <begin position="551"/>
        <end position="571"/>
    </location>
</feature>
<dbReference type="GO" id="GO:0015343">
    <property type="term" value="F:siderophore-iron transmembrane transporter activity"/>
    <property type="evidence" value="ECO:0007669"/>
    <property type="project" value="TreeGrafter"/>
</dbReference>
<keyword evidence="4 7" id="KW-1133">Transmembrane helix</keyword>
<reference evidence="8 9" key="1">
    <citation type="submission" date="2016-02" db="EMBL/GenBank/DDBJ databases">
        <title>Comparative genomic and transcriptomic foundation for Pichia pastoris.</title>
        <authorList>
            <person name="Love K.R."/>
            <person name="Shah K.A."/>
            <person name="Whittaker C.A."/>
            <person name="Wu J."/>
            <person name="Bartlett M.C."/>
            <person name="Ma D."/>
            <person name="Leeson R.L."/>
            <person name="Priest M."/>
            <person name="Young S.K."/>
            <person name="Love J.C."/>
        </authorList>
    </citation>
    <scope>NUCLEOTIDE SEQUENCE [LARGE SCALE GENOMIC DNA]</scope>
    <source>
        <strain evidence="8 9">ATCC 28485</strain>
    </source>
</reference>
<dbReference type="InterPro" id="IPR011701">
    <property type="entry name" value="MFS"/>
</dbReference>
<feature type="compositionally biased region" description="Polar residues" evidence="6">
    <location>
        <begin position="14"/>
        <end position="26"/>
    </location>
</feature>
<feature type="transmembrane region" description="Helical" evidence="7">
    <location>
        <begin position="115"/>
        <end position="135"/>
    </location>
</feature>
<evidence type="ECO:0000256" key="7">
    <source>
        <dbReference type="SAM" id="Phobius"/>
    </source>
</evidence>
<feature type="compositionally biased region" description="Basic and acidic residues" evidence="6">
    <location>
        <begin position="628"/>
        <end position="644"/>
    </location>
</feature>
<feature type="transmembrane region" description="Helical" evidence="7">
    <location>
        <begin position="88"/>
        <end position="108"/>
    </location>
</feature>
<evidence type="ECO:0000256" key="3">
    <source>
        <dbReference type="ARBA" id="ARBA00022692"/>
    </source>
</evidence>
<feature type="transmembrane region" description="Helical" evidence="7">
    <location>
        <begin position="209"/>
        <end position="230"/>
    </location>
</feature>
<sequence length="644" mass="70861">MKFNFFRKNRKENSSGSPENQNTDPEAQTHVTLLPGVARAEMLRHAWSKKTLIIAYAALFFVAFVIQFCGVASRAYTPYATSSFRQHSMLTTATVVYKIVCVISLPWVARIVDCFSRVTGFFIALVFLIATYVMFAASKNVGMYLASQIFLGIGIPSYVMMERVFIADTTQILNRGLWTALPTAVASIPTLYVASIVAEKMLEHSTWRWGYGMWAIIIPVSLAPLILIMWKLDRRAKRYGITHNIKSTLNLPEGSWYKKVAHLLYVELDIVGGLLMLTGLSLFFLPFTLTGSASILEWNEATTIVLLVIGFLVLVLFVFWVLSKFPKRPFLSVSILKNPSVLMACTLPLFDAINTSLSGAYFPSVLQVSGHFTVGEAARIPRAANVCQMVGAVLVGLLIKYTKTAKVFMVSGVCLIVITQGFFCYLANNNGGFGSELHWTVIKVFEGFGRGFYNIPTIISVQANSDPSQIAPSIAMFTMFNQMGAVIGNSVSASVWNELVIRRLTQYLPEASKSSAREIFGNIRVAIGYAEGTPEREAIDRAYREVLQKQGYISLGFLLPALIIVFFIKGFDPTQRTSVNVDDDGEVVLTSSAVGKDGEAQLNTIAPNLSSSSSNSDIAEEQESSKGTSEEKKGELGEVTDEGK</sequence>
<evidence type="ECO:0000313" key="9">
    <source>
        <dbReference type="Proteomes" id="UP000094565"/>
    </source>
</evidence>
<evidence type="ECO:0000256" key="5">
    <source>
        <dbReference type="ARBA" id="ARBA00023136"/>
    </source>
</evidence>
<dbReference type="GO" id="GO:0005886">
    <property type="term" value="C:plasma membrane"/>
    <property type="evidence" value="ECO:0007669"/>
    <property type="project" value="TreeGrafter"/>
</dbReference>
<feature type="transmembrane region" description="Helical" evidence="7">
    <location>
        <begin position="172"/>
        <end position="197"/>
    </location>
</feature>
<keyword evidence="5 7" id="KW-0472">Membrane</keyword>
<feature type="transmembrane region" description="Helical" evidence="7">
    <location>
        <begin position="268"/>
        <end position="289"/>
    </location>
</feature>
<dbReference type="Proteomes" id="UP000094565">
    <property type="component" value="Chromosome 1"/>
</dbReference>
<dbReference type="InterPro" id="IPR036259">
    <property type="entry name" value="MFS_trans_sf"/>
</dbReference>
<comment type="subcellular location">
    <subcellularLocation>
        <location evidence="1">Membrane</location>
        <topology evidence="1">Multi-pass membrane protein</topology>
    </subcellularLocation>
</comment>
<comment type="similarity">
    <text evidence="2">Belongs to the major facilitator superfamily.</text>
</comment>
<feature type="transmembrane region" description="Helical" evidence="7">
    <location>
        <begin position="301"/>
        <end position="322"/>
    </location>
</feature>
<name>A0A1B2J7M4_PICPA</name>
<accession>A0A1B2J7M4</accession>
<organism evidence="8 9">
    <name type="scientific">Komagataella pastoris</name>
    <name type="common">Yeast</name>
    <name type="synonym">Pichia pastoris</name>
    <dbReference type="NCBI Taxonomy" id="4922"/>
    <lineage>
        <taxon>Eukaryota</taxon>
        <taxon>Fungi</taxon>
        <taxon>Dikarya</taxon>
        <taxon>Ascomycota</taxon>
        <taxon>Saccharomycotina</taxon>
        <taxon>Pichiomycetes</taxon>
        <taxon>Pichiales</taxon>
        <taxon>Pichiaceae</taxon>
        <taxon>Komagataella</taxon>
    </lineage>
</organism>
<dbReference type="Pfam" id="PF07690">
    <property type="entry name" value="MFS_1"/>
    <property type="match status" value="1"/>
</dbReference>
<dbReference type="OrthoDB" id="4078873at2759"/>
<feature type="transmembrane region" description="Helical" evidence="7">
    <location>
        <begin position="52"/>
        <end position="76"/>
    </location>
</feature>
<proteinExistence type="inferred from homology"/>
<protein>
    <submittedName>
        <fullName evidence="8">BA75_00334T0</fullName>
    </submittedName>
</protein>
<gene>
    <name evidence="8" type="ORF">ATY40_BA7500334</name>
</gene>
<keyword evidence="3 7" id="KW-0812">Transmembrane</keyword>
<dbReference type="PANTHER" id="PTHR23501:SF87">
    <property type="entry name" value="SIDEROPHORE IRON TRANSPORTER 2"/>
    <property type="match status" value="1"/>
</dbReference>
<feature type="transmembrane region" description="Helical" evidence="7">
    <location>
        <begin position="407"/>
        <end position="427"/>
    </location>
</feature>
<feature type="region of interest" description="Disordered" evidence="6">
    <location>
        <begin position="599"/>
        <end position="644"/>
    </location>
</feature>
<dbReference type="SUPFAM" id="SSF103473">
    <property type="entry name" value="MFS general substrate transporter"/>
    <property type="match status" value="1"/>
</dbReference>
<evidence type="ECO:0000313" key="8">
    <source>
        <dbReference type="EMBL" id="ANZ73972.1"/>
    </source>
</evidence>
<keyword evidence="9" id="KW-1185">Reference proteome</keyword>
<dbReference type="Gene3D" id="1.20.1250.20">
    <property type="entry name" value="MFS general substrate transporter like domains"/>
    <property type="match status" value="2"/>
</dbReference>
<feature type="region of interest" description="Disordered" evidence="6">
    <location>
        <begin position="1"/>
        <end position="26"/>
    </location>
</feature>
<evidence type="ECO:0000256" key="1">
    <source>
        <dbReference type="ARBA" id="ARBA00004141"/>
    </source>
</evidence>
<feature type="compositionally biased region" description="Basic residues" evidence="6">
    <location>
        <begin position="1"/>
        <end position="10"/>
    </location>
</feature>
<feature type="transmembrane region" description="Helical" evidence="7">
    <location>
        <begin position="141"/>
        <end position="160"/>
    </location>
</feature>
<dbReference type="EMBL" id="CP014584">
    <property type="protein sequence ID" value="ANZ73972.1"/>
    <property type="molecule type" value="Genomic_DNA"/>
</dbReference>
<evidence type="ECO:0000256" key="2">
    <source>
        <dbReference type="ARBA" id="ARBA00008335"/>
    </source>
</evidence>
<dbReference type="PANTHER" id="PTHR23501">
    <property type="entry name" value="MAJOR FACILITATOR SUPERFAMILY"/>
    <property type="match status" value="1"/>
</dbReference>
<dbReference type="AlphaFoldDB" id="A0A1B2J7M4"/>